<dbReference type="InterPro" id="IPR003607">
    <property type="entry name" value="HD/PDEase_dom"/>
</dbReference>
<dbReference type="CDD" id="cd00077">
    <property type="entry name" value="HDc"/>
    <property type="match status" value="1"/>
</dbReference>
<gene>
    <name evidence="2" type="ORF">EQY75_03915</name>
</gene>
<dbReference type="RefSeq" id="WP_129603052.1">
    <property type="nucleotide sequence ID" value="NZ_CP035544.1"/>
</dbReference>
<dbReference type="Pfam" id="PF01966">
    <property type="entry name" value="HD"/>
    <property type="match status" value="1"/>
</dbReference>
<dbReference type="KEGG" id="mur:EQY75_03915"/>
<evidence type="ECO:0000259" key="1">
    <source>
        <dbReference type="Pfam" id="PF01966"/>
    </source>
</evidence>
<reference evidence="2 3" key="1">
    <citation type="submission" date="2019-01" db="EMBL/GenBank/DDBJ databases">
        <title>Muriicola soli sp. nov., isolated from soil.</title>
        <authorList>
            <person name="Kang H.J."/>
            <person name="Kim S.B."/>
        </authorList>
    </citation>
    <scope>NUCLEOTIDE SEQUENCE [LARGE SCALE GENOMIC DNA]</scope>
    <source>
        <strain evidence="2 3">MMS17-SY002</strain>
    </source>
</reference>
<accession>A0A411E7U9</accession>
<dbReference type="Proteomes" id="UP000290889">
    <property type="component" value="Chromosome"/>
</dbReference>
<protein>
    <submittedName>
        <fullName evidence="2">HD domain-containing protein</fullName>
    </submittedName>
</protein>
<proteinExistence type="predicted"/>
<dbReference type="OrthoDB" id="5728337at2"/>
<dbReference type="InterPro" id="IPR006674">
    <property type="entry name" value="HD_domain"/>
</dbReference>
<evidence type="ECO:0000313" key="3">
    <source>
        <dbReference type="Proteomes" id="UP000290889"/>
    </source>
</evidence>
<evidence type="ECO:0000313" key="2">
    <source>
        <dbReference type="EMBL" id="QBA63759.1"/>
    </source>
</evidence>
<name>A0A411E7U9_9FLAO</name>
<dbReference type="Gene3D" id="1.10.3210.10">
    <property type="entry name" value="Hypothetical protein af1432"/>
    <property type="match status" value="1"/>
</dbReference>
<feature type="domain" description="HD" evidence="1">
    <location>
        <begin position="30"/>
        <end position="123"/>
    </location>
</feature>
<dbReference type="SUPFAM" id="SSF109604">
    <property type="entry name" value="HD-domain/PDEase-like"/>
    <property type="match status" value="1"/>
</dbReference>
<sequence>MTRYLKLRRKALHILQTELSEDLCYHGMAHTLDVLKVCDGYISRGKLYGEKAMLLRTGALCHDLGFTTSYQNHEEHGITIALQMMKDYRYSPVQRRVVVGLIRATEVPQTPKTHLEKILCDADLDYLGRDDYGKISNLLLKELKHFGVELTREEWRQKQISFLQKHNYHTTYAQKYREPIKQGHLREIRDQQSN</sequence>
<dbReference type="AlphaFoldDB" id="A0A411E7U9"/>
<dbReference type="EMBL" id="CP035544">
    <property type="protein sequence ID" value="QBA63759.1"/>
    <property type="molecule type" value="Genomic_DNA"/>
</dbReference>
<organism evidence="2 3">
    <name type="scientific">Muriicola soli</name>
    <dbReference type="NCBI Taxonomy" id="2507538"/>
    <lineage>
        <taxon>Bacteria</taxon>
        <taxon>Pseudomonadati</taxon>
        <taxon>Bacteroidota</taxon>
        <taxon>Flavobacteriia</taxon>
        <taxon>Flavobacteriales</taxon>
        <taxon>Flavobacteriaceae</taxon>
        <taxon>Muriicola</taxon>
    </lineage>
</organism>
<keyword evidence="3" id="KW-1185">Reference proteome</keyword>